<dbReference type="EMBL" id="JYDJ01002426">
    <property type="protein sequence ID" value="KRX30484.1"/>
    <property type="molecule type" value="Genomic_DNA"/>
</dbReference>
<accession>A0A0V0SUK2</accession>
<protein>
    <submittedName>
        <fullName evidence="1">Uncharacterized protein</fullName>
    </submittedName>
</protein>
<reference evidence="1 2" key="1">
    <citation type="submission" date="2015-01" db="EMBL/GenBank/DDBJ databases">
        <title>Evolution of Trichinella species and genotypes.</title>
        <authorList>
            <person name="Korhonen P.K."/>
            <person name="Edoardo P."/>
            <person name="Giuseppe L.R."/>
            <person name="Gasser R.B."/>
        </authorList>
    </citation>
    <scope>NUCLEOTIDE SEQUENCE [LARGE SCALE GENOMIC DNA]</scope>
    <source>
        <strain evidence="1">ISS417</strain>
    </source>
</reference>
<comment type="caution">
    <text evidence="1">The sequence shown here is derived from an EMBL/GenBank/DDBJ whole genome shotgun (WGS) entry which is preliminary data.</text>
</comment>
<dbReference type="AlphaFoldDB" id="A0A0V0SUK2"/>
<keyword evidence="2" id="KW-1185">Reference proteome</keyword>
<sequence length="38" mass="4375">MVLPSEMKFKRIVASELSNGSCLHITELFVIEVHFKLQ</sequence>
<gene>
    <name evidence="1" type="ORF">T05_7472</name>
</gene>
<dbReference type="Proteomes" id="UP000055048">
    <property type="component" value="Unassembled WGS sequence"/>
</dbReference>
<evidence type="ECO:0000313" key="1">
    <source>
        <dbReference type="EMBL" id="KRX30484.1"/>
    </source>
</evidence>
<organism evidence="1 2">
    <name type="scientific">Trichinella murrelli</name>
    <dbReference type="NCBI Taxonomy" id="144512"/>
    <lineage>
        <taxon>Eukaryota</taxon>
        <taxon>Metazoa</taxon>
        <taxon>Ecdysozoa</taxon>
        <taxon>Nematoda</taxon>
        <taxon>Enoplea</taxon>
        <taxon>Dorylaimia</taxon>
        <taxon>Trichinellida</taxon>
        <taxon>Trichinellidae</taxon>
        <taxon>Trichinella</taxon>
    </lineage>
</organism>
<name>A0A0V0SUK2_9BILA</name>
<evidence type="ECO:0000313" key="2">
    <source>
        <dbReference type="Proteomes" id="UP000055048"/>
    </source>
</evidence>
<proteinExistence type="predicted"/>